<feature type="binding site" evidence="12">
    <location>
        <position position="160"/>
    </location>
    <ligand>
        <name>Zn(2+)</name>
        <dbReference type="ChEBI" id="CHEBI:29105"/>
        <label>1</label>
    </ligand>
</feature>
<keyword evidence="8 12" id="KW-0143">Chaperone</keyword>
<dbReference type="GO" id="GO:0008270">
    <property type="term" value="F:zinc ion binding"/>
    <property type="evidence" value="ECO:0007669"/>
    <property type="project" value="UniProtKB-UniRule"/>
</dbReference>
<feature type="binding site" evidence="12">
    <location>
        <position position="214"/>
    </location>
    <ligand>
        <name>Zn(2+)</name>
        <dbReference type="ChEBI" id="CHEBI:29105"/>
        <label>1</label>
    </ligand>
</feature>
<dbReference type="InterPro" id="IPR036869">
    <property type="entry name" value="J_dom_sf"/>
</dbReference>
<dbReference type="FunFam" id="2.10.230.10:FF:000002">
    <property type="entry name" value="Molecular chaperone DnaJ"/>
    <property type="match status" value="1"/>
</dbReference>
<dbReference type="PANTHER" id="PTHR43096">
    <property type="entry name" value="DNAJ HOMOLOG 1, MITOCHONDRIAL-RELATED"/>
    <property type="match status" value="1"/>
</dbReference>
<comment type="function">
    <text evidence="9 12">Participates actively in the response to hyperosmotic and heat shock by preventing the aggregation of stress-denatured proteins and by disaggregating proteins, also in an autonomous, DnaK-independent fashion. Unfolded proteins bind initially to DnaJ; upon interaction with the DnaJ-bound protein, DnaK hydrolyzes its bound ATP, resulting in the formation of a stable complex. GrpE releases ADP from DnaK; ATP binding to DnaK triggers the release of the substrate protein, thus completing the reaction cycle. Several rounds of ATP-dependent interactions between DnaJ, DnaK and GrpE are required for fully efficient folding. Also involved, together with DnaK and GrpE, in the DNA replication of plasmids through activation of initiation proteins.</text>
</comment>
<feature type="repeat" description="CXXCXGXG motif" evidence="12">
    <location>
        <begin position="157"/>
        <end position="164"/>
    </location>
</feature>
<dbReference type="PROSITE" id="PS00636">
    <property type="entry name" value="DNAJ_1"/>
    <property type="match status" value="1"/>
</dbReference>
<dbReference type="Pfam" id="PF01556">
    <property type="entry name" value="DnaJ_C"/>
    <property type="match status" value="1"/>
</dbReference>
<dbReference type="CDD" id="cd06257">
    <property type="entry name" value="DnaJ"/>
    <property type="match status" value="1"/>
</dbReference>
<evidence type="ECO:0000259" key="16">
    <source>
        <dbReference type="PROSITE" id="PS51188"/>
    </source>
</evidence>
<feature type="zinc finger region" description="CR-type" evidence="13">
    <location>
        <begin position="144"/>
        <end position="226"/>
    </location>
</feature>
<dbReference type="NCBIfam" id="NF008035">
    <property type="entry name" value="PRK10767.1"/>
    <property type="match status" value="1"/>
</dbReference>
<dbReference type="GO" id="GO:0031072">
    <property type="term" value="F:heat shock protein binding"/>
    <property type="evidence" value="ECO:0007669"/>
    <property type="project" value="InterPro"/>
</dbReference>
<evidence type="ECO:0000256" key="2">
    <source>
        <dbReference type="ARBA" id="ARBA00022705"/>
    </source>
</evidence>
<reference evidence="17 18" key="1">
    <citation type="submission" date="2018-11" db="EMBL/GenBank/DDBJ databases">
        <title>Chitinophaga lutea sp.nov., isolate from arsenic contaminated soil.</title>
        <authorList>
            <person name="Zong Y."/>
        </authorList>
    </citation>
    <scope>NUCLEOTIDE SEQUENCE [LARGE SCALE GENOMIC DNA]</scope>
    <source>
        <strain evidence="17 18">ZY74</strain>
    </source>
</reference>
<dbReference type="PANTHER" id="PTHR43096:SF48">
    <property type="entry name" value="CHAPERONE PROTEIN DNAJ"/>
    <property type="match status" value="1"/>
</dbReference>
<dbReference type="Gene3D" id="2.10.230.10">
    <property type="entry name" value="Heat shock protein DnaJ, cysteine-rich domain"/>
    <property type="match status" value="1"/>
</dbReference>
<feature type="domain" description="J" evidence="15">
    <location>
        <begin position="6"/>
        <end position="71"/>
    </location>
</feature>
<feature type="binding site" evidence="12">
    <location>
        <position position="157"/>
    </location>
    <ligand>
        <name>Zn(2+)</name>
        <dbReference type="ChEBI" id="CHEBI:29105"/>
        <label>1</label>
    </ligand>
</feature>
<dbReference type="GO" id="GO:0006260">
    <property type="term" value="P:DNA replication"/>
    <property type="evidence" value="ECO:0007669"/>
    <property type="project" value="UniProtKB-KW"/>
</dbReference>
<dbReference type="Gene3D" id="2.60.260.20">
    <property type="entry name" value="Urease metallochaperone UreE, N-terminal domain"/>
    <property type="match status" value="2"/>
</dbReference>
<dbReference type="AlphaFoldDB" id="A0A3N4PQ26"/>
<keyword evidence="1 12" id="KW-0963">Cytoplasm</keyword>
<dbReference type="FunFam" id="2.60.260.20:FF:000005">
    <property type="entry name" value="Chaperone protein dnaJ 1, mitochondrial"/>
    <property type="match status" value="1"/>
</dbReference>
<dbReference type="GO" id="GO:0005524">
    <property type="term" value="F:ATP binding"/>
    <property type="evidence" value="ECO:0007669"/>
    <property type="project" value="InterPro"/>
</dbReference>
<keyword evidence="7 12" id="KW-0346">Stress response</keyword>
<evidence type="ECO:0000256" key="12">
    <source>
        <dbReference type="HAMAP-Rule" id="MF_01152"/>
    </source>
</evidence>
<feature type="binding site" evidence="12">
    <location>
        <position position="217"/>
    </location>
    <ligand>
        <name>Zn(2+)</name>
        <dbReference type="ChEBI" id="CHEBI:29105"/>
        <label>1</label>
    </ligand>
</feature>
<dbReference type="InterPro" id="IPR002939">
    <property type="entry name" value="DnaJ_C"/>
</dbReference>
<name>A0A3N4PQ26_9BACT</name>
<dbReference type="SUPFAM" id="SSF49493">
    <property type="entry name" value="HSP40/DnaJ peptide-binding domain"/>
    <property type="match status" value="2"/>
</dbReference>
<feature type="repeat" description="CXXCXGXG motif" evidence="12">
    <location>
        <begin position="174"/>
        <end position="181"/>
    </location>
</feature>
<feature type="binding site" evidence="12">
    <location>
        <position position="203"/>
    </location>
    <ligand>
        <name>Zn(2+)</name>
        <dbReference type="ChEBI" id="CHEBI:29105"/>
        <label>2</label>
    </ligand>
</feature>
<dbReference type="InterPro" id="IPR018253">
    <property type="entry name" value="DnaJ_domain_CS"/>
</dbReference>
<evidence type="ECO:0000313" key="17">
    <source>
        <dbReference type="EMBL" id="RPE09805.1"/>
    </source>
</evidence>
<dbReference type="RefSeq" id="WP_123848784.1">
    <property type="nucleotide sequence ID" value="NZ_RPDH01000002.1"/>
</dbReference>
<feature type="binding site" evidence="12">
    <location>
        <position position="200"/>
    </location>
    <ligand>
        <name>Zn(2+)</name>
        <dbReference type="ChEBI" id="CHEBI:29105"/>
        <label>2</label>
    </ligand>
</feature>
<comment type="caution">
    <text evidence="17">The sequence shown here is derived from an EMBL/GenBank/DDBJ whole genome shotgun (WGS) entry which is preliminary data.</text>
</comment>
<dbReference type="InterPro" id="IPR001623">
    <property type="entry name" value="DnaJ_domain"/>
</dbReference>
<proteinExistence type="inferred from homology"/>
<evidence type="ECO:0000313" key="18">
    <source>
        <dbReference type="Proteomes" id="UP000278351"/>
    </source>
</evidence>
<dbReference type="HAMAP" id="MF_01152">
    <property type="entry name" value="DnaJ"/>
    <property type="match status" value="1"/>
</dbReference>
<keyword evidence="2 12" id="KW-0235">DNA replication</keyword>
<evidence type="ECO:0000256" key="1">
    <source>
        <dbReference type="ARBA" id="ARBA00022490"/>
    </source>
</evidence>
<dbReference type="GO" id="GO:0009408">
    <property type="term" value="P:response to heat"/>
    <property type="evidence" value="ECO:0007669"/>
    <property type="project" value="InterPro"/>
</dbReference>
<dbReference type="GO" id="GO:0005737">
    <property type="term" value="C:cytoplasm"/>
    <property type="evidence" value="ECO:0007669"/>
    <property type="project" value="UniProtKB-SubCell"/>
</dbReference>
<sequence>MSTKRDFYEILGVGKSASQDEIKKAYRKVAMQHHPDRNPGNKEAEEKFKEAAEAYEVLSDPDKRGQYDRFGHAGMGNRGYGGTGHMNMDDIFSNFGDIFGEDIFGSFFGGGGRGGGGGARRGRGSRGSNLRVKIKLNFEEIAKGANKKIKVKKHVTCNTCNGLGAKDKNAFQTCTTCQGSGQVRKVTQTFLGQMQTVTTCPTCNGEGQIITNKCTSCKGEGRQYGEETVSIDIPAGVMEGMQLSMSGKGNAGERGGAPGDLLILIEEEPHPELQRDGLNVAYDLHISFPDAAFGVQLEVPTIDGKAKIKVPPGTQSGKIFRLKGKGFPSVNSYEKGDQLIHVNVWTPQTLTSEEKSMLEKMQESGNFKPNPEKSEKGFFEKVKDIFS</sequence>
<evidence type="ECO:0000256" key="14">
    <source>
        <dbReference type="SAM" id="MobiDB-lite"/>
    </source>
</evidence>
<keyword evidence="4 12" id="KW-0677">Repeat</keyword>
<evidence type="ECO:0000256" key="10">
    <source>
        <dbReference type="ARBA" id="ARBA00061004"/>
    </source>
</evidence>
<dbReference type="Proteomes" id="UP000278351">
    <property type="component" value="Unassembled WGS sequence"/>
</dbReference>
<keyword evidence="18" id="KW-1185">Reference proteome</keyword>
<feature type="repeat" description="CXXCXGXG motif" evidence="12">
    <location>
        <begin position="214"/>
        <end position="221"/>
    </location>
</feature>
<accession>A0A3N4PQ26</accession>
<evidence type="ECO:0000256" key="3">
    <source>
        <dbReference type="ARBA" id="ARBA00022723"/>
    </source>
</evidence>
<dbReference type="InterPro" id="IPR001305">
    <property type="entry name" value="HSP_DnaJ_Cys-rich_dom"/>
</dbReference>
<evidence type="ECO:0000256" key="7">
    <source>
        <dbReference type="ARBA" id="ARBA00023016"/>
    </source>
</evidence>
<dbReference type="NCBIfam" id="TIGR02349">
    <property type="entry name" value="DnaJ_bact"/>
    <property type="match status" value="1"/>
</dbReference>
<evidence type="ECO:0000256" key="6">
    <source>
        <dbReference type="ARBA" id="ARBA00022833"/>
    </source>
</evidence>
<dbReference type="Pfam" id="PF00226">
    <property type="entry name" value="DnaJ"/>
    <property type="match status" value="1"/>
</dbReference>
<keyword evidence="3 12" id="KW-0479">Metal-binding</keyword>
<dbReference type="GO" id="GO:0042026">
    <property type="term" value="P:protein refolding"/>
    <property type="evidence" value="ECO:0007669"/>
    <property type="project" value="TreeGrafter"/>
</dbReference>
<dbReference type="PRINTS" id="PR00625">
    <property type="entry name" value="JDOMAIN"/>
</dbReference>
<comment type="subunit">
    <text evidence="12">Homodimer.</text>
</comment>
<dbReference type="FunFam" id="1.10.287.110:FF:000034">
    <property type="entry name" value="Chaperone protein DnaJ"/>
    <property type="match status" value="1"/>
</dbReference>
<dbReference type="PROSITE" id="PS50076">
    <property type="entry name" value="DNAJ_2"/>
    <property type="match status" value="1"/>
</dbReference>
<evidence type="ECO:0000256" key="9">
    <source>
        <dbReference type="ARBA" id="ARBA00053423"/>
    </source>
</evidence>
<dbReference type="CDD" id="cd10747">
    <property type="entry name" value="DnaJ_C"/>
    <property type="match status" value="1"/>
</dbReference>
<dbReference type="InterPro" id="IPR036410">
    <property type="entry name" value="HSP_DnaJ_Cys-rich_dom_sf"/>
</dbReference>
<keyword evidence="6 12" id="KW-0862">Zinc</keyword>
<feature type="region of interest" description="Disordered" evidence="14">
    <location>
        <begin position="355"/>
        <end position="387"/>
    </location>
</feature>
<dbReference type="SUPFAM" id="SSF46565">
    <property type="entry name" value="Chaperone J-domain"/>
    <property type="match status" value="1"/>
</dbReference>
<dbReference type="Pfam" id="PF00684">
    <property type="entry name" value="DnaJ_CXXCXGXG"/>
    <property type="match status" value="1"/>
</dbReference>
<protein>
    <recommendedName>
        <fullName evidence="11 12">Chaperone protein DnaJ</fullName>
    </recommendedName>
</protein>
<evidence type="ECO:0000256" key="11">
    <source>
        <dbReference type="ARBA" id="ARBA00067609"/>
    </source>
</evidence>
<comment type="cofactor">
    <cofactor evidence="12">
        <name>Zn(2+)</name>
        <dbReference type="ChEBI" id="CHEBI:29105"/>
    </cofactor>
    <text evidence="12">Binds 2 Zn(2+) ions per monomer.</text>
</comment>
<dbReference type="GO" id="GO:0051082">
    <property type="term" value="F:unfolded protein binding"/>
    <property type="evidence" value="ECO:0007669"/>
    <property type="project" value="UniProtKB-UniRule"/>
</dbReference>
<evidence type="ECO:0000259" key="15">
    <source>
        <dbReference type="PROSITE" id="PS50076"/>
    </source>
</evidence>
<feature type="repeat" description="CXXCXGXG motif" evidence="12">
    <location>
        <begin position="200"/>
        <end position="207"/>
    </location>
</feature>
<evidence type="ECO:0000256" key="4">
    <source>
        <dbReference type="ARBA" id="ARBA00022737"/>
    </source>
</evidence>
<dbReference type="CDD" id="cd10719">
    <property type="entry name" value="DnaJ_zf"/>
    <property type="match status" value="1"/>
</dbReference>
<dbReference type="InterPro" id="IPR008971">
    <property type="entry name" value="HSP40/DnaJ_pept-bd"/>
</dbReference>
<dbReference type="EMBL" id="RPDH01000002">
    <property type="protein sequence ID" value="RPE09805.1"/>
    <property type="molecule type" value="Genomic_DNA"/>
</dbReference>
<comment type="similarity">
    <text evidence="10 12">Belongs to the DnaJ family.</text>
</comment>
<dbReference type="InterPro" id="IPR012724">
    <property type="entry name" value="DnaJ"/>
</dbReference>
<feature type="domain" description="CR-type" evidence="16">
    <location>
        <begin position="144"/>
        <end position="226"/>
    </location>
</feature>
<dbReference type="SUPFAM" id="SSF57938">
    <property type="entry name" value="DnaJ/Hsp40 cysteine-rich domain"/>
    <property type="match status" value="1"/>
</dbReference>
<feature type="compositionally biased region" description="Basic and acidic residues" evidence="14">
    <location>
        <begin position="370"/>
        <end position="387"/>
    </location>
</feature>
<evidence type="ECO:0000256" key="8">
    <source>
        <dbReference type="ARBA" id="ARBA00023186"/>
    </source>
</evidence>
<keyword evidence="5 12" id="KW-0863">Zinc-finger</keyword>
<dbReference type="Gene3D" id="1.10.287.110">
    <property type="entry name" value="DnaJ domain"/>
    <property type="match status" value="1"/>
</dbReference>
<dbReference type="PROSITE" id="PS51188">
    <property type="entry name" value="ZF_CR"/>
    <property type="match status" value="1"/>
</dbReference>
<comment type="domain">
    <text evidence="12">The J domain is necessary and sufficient to stimulate DnaK ATPase activity. Zinc center 1 plays an important role in the autonomous, DnaK-independent chaperone activity of DnaJ. Zinc center 2 is essential for interaction with DnaK and for DnaJ activity.</text>
</comment>
<organism evidence="17 18">
    <name type="scientific">Chitinophaga lutea</name>
    <dbReference type="NCBI Taxonomy" id="2488634"/>
    <lineage>
        <taxon>Bacteria</taxon>
        <taxon>Pseudomonadati</taxon>
        <taxon>Bacteroidota</taxon>
        <taxon>Chitinophagia</taxon>
        <taxon>Chitinophagales</taxon>
        <taxon>Chitinophagaceae</taxon>
        <taxon>Chitinophaga</taxon>
    </lineage>
</organism>
<gene>
    <name evidence="12 17" type="primary">dnaJ</name>
    <name evidence="17" type="ORF">EGT74_22835</name>
</gene>
<feature type="binding site" evidence="12">
    <location>
        <position position="177"/>
    </location>
    <ligand>
        <name>Zn(2+)</name>
        <dbReference type="ChEBI" id="CHEBI:29105"/>
        <label>2</label>
    </ligand>
</feature>
<feature type="binding site" evidence="12">
    <location>
        <position position="174"/>
    </location>
    <ligand>
        <name>Zn(2+)</name>
        <dbReference type="ChEBI" id="CHEBI:29105"/>
        <label>2</label>
    </ligand>
</feature>
<evidence type="ECO:0000256" key="5">
    <source>
        <dbReference type="ARBA" id="ARBA00022771"/>
    </source>
</evidence>
<evidence type="ECO:0000256" key="13">
    <source>
        <dbReference type="PROSITE-ProRule" id="PRU00546"/>
    </source>
</evidence>
<dbReference type="SMART" id="SM00271">
    <property type="entry name" value="DnaJ"/>
    <property type="match status" value="1"/>
</dbReference>
<dbReference type="OrthoDB" id="9779889at2"/>
<comment type="subcellular location">
    <subcellularLocation>
        <location evidence="12">Cytoplasm</location>
    </subcellularLocation>
</comment>